<dbReference type="InterPro" id="IPR050527">
    <property type="entry name" value="Snail/Krueppel_Znf"/>
</dbReference>
<evidence type="ECO:0000256" key="6">
    <source>
        <dbReference type="ARBA" id="ARBA00037948"/>
    </source>
</evidence>
<keyword evidence="3 7" id="KW-0863">Zinc-finger</keyword>
<organism evidence="11 12">
    <name type="scientific">Molorchus minor</name>
    <dbReference type="NCBI Taxonomy" id="1323400"/>
    <lineage>
        <taxon>Eukaryota</taxon>
        <taxon>Metazoa</taxon>
        <taxon>Ecdysozoa</taxon>
        <taxon>Arthropoda</taxon>
        <taxon>Hexapoda</taxon>
        <taxon>Insecta</taxon>
        <taxon>Pterygota</taxon>
        <taxon>Neoptera</taxon>
        <taxon>Endopterygota</taxon>
        <taxon>Coleoptera</taxon>
        <taxon>Polyphaga</taxon>
        <taxon>Cucujiformia</taxon>
        <taxon>Chrysomeloidea</taxon>
        <taxon>Cerambycidae</taxon>
        <taxon>Lamiinae</taxon>
        <taxon>Monochamini</taxon>
        <taxon>Molorchus</taxon>
    </lineage>
</organism>
<feature type="domain" description="C2H2-type" evidence="9">
    <location>
        <begin position="425"/>
        <end position="448"/>
    </location>
</feature>
<evidence type="ECO:0000256" key="5">
    <source>
        <dbReference type="ARBA" id="ARBA00023242"/>
    </source>
</evidence>
<evidence type="ECO:0000259" key="9">
    <source>
        <dbReference type="PROSITE" id="PS50157"/>
    </source>
</evidence>
<dbReference type="Gene3D" id="3.40.1800.20">
    <property type="match status" value="1"/>
</dbReference>
<feature type="domain" description="C2H2-type" evidence="9">
    <location>
        <begin position="341"/>
        <end position="368"/>
    </location>
</feature>
<feature type="domain" description="ZAD" evidence="10">
    <location>
        <begin position="9"/>
        <end position="79"/>
    </location>
</feature>
<proteinExistence type="inferred from homology"/>
<feature type="binding site" evidence="8">
    <location>
        <position position="55"/>
    </location>
    <ligand>
        <name>Zn(2+)</name>
        <dbReference type="ChEBI" id="CHEBI:29105"/>
    </ligand>
</feature>
<dbReference type="PANTHER" id="PTHR24388">
    <property type="entry name" value="ZINC FINGER PROTEIN"/>
    <property type="match status" value="1"/>
</dbReference>
<feature type="domain" description="C2H2-type" evidence="9">
    <location>
        <begin position="312"/>
        <end position="340"/>
    </location>
</feature>
<dbReference type="Pfam" id="PF00096">
    <property type="entry name" value="zf-C2H2"/>
    <property type="match status" value="5"/>
</dbReference>
<evidence type="ECO:0000313" key="12">
    <source>
        <dbReference type="Proteomes" id="UP001162164"/>
    </source>
</evidence>
<feature type="domain" description="C2H2-type" evidence="9">
    <location>
        <begin position="283"/>
        <end position="311"/>
    </location>
</feature>
<accession>A0ABQ9JH69</accession>
<keyword evidence="12" id="KW-1185">Reference proteome</keyword>
<feature type="domain" description="C2H2-type" evidence="9">
    <location>
        <begin position="400"/>
        <end position="427"/>
    </location>
</feature>
<feature type="domain" description="C2H2-type" evidence="9">
    <location>
        <begin position="369"/>
        <end position="397"/>
    </location>
</feature>
<feature type="binding site" evidence="8">
    <location>
        <position position="14"/>
    </location>
    <ligand>
        <name>Zn(2+)</name>
        <dbReference type="ChEBI" id="CHEBI:29105"/>
    </ligand>
</feature>
<dbReference type="PANTHER" id="PTHR24388:SF53">
    <property type="entry name" value="CHORION TRANSCRIPTION FACTOR CF2-RELATED"/>
    <property type="match status" value="1"/>
</dbReference>
<evidence type="ECO:0000256" key="2">
    <source>
        <dbReference type="ARBA" id="ARBA00022737"/>
    </source>
</evidence>
<dbReference type="Pfam" id="PF13894">
    <property type="entry name" value="zf-C2H2_4"/>
    <property type="match status" value="1"/>
</dbReference>
<name>A0ABQ9JH69_9CUCU</name>
<keyword evidence="4 8" id="KW-0862">Zinc</keyword>
<dbReference type="SUPFAM" id="SSF57667">
    <property type="entry name" value="beta-beta-alpha zinc fingers"/>
    <property type="match status" value="3"/>
</dbReference>
<gene>
    <name evidence="11" type="ORF">NQ317_003966</name>
</gene>
<keyword evidence="5" id="KW-0539">Nucleus</keyword>
<dbReference type="EMBL" id="JAPWTJ010000567">
    <property type="protein sequence ID" value="KAJ8977264.1"/>
    <property type="molecule type" value="Genomic_DNA"/>
</dbReference>
<dbReference type="InterPro" id="IPR013087">
    <property type="entry name" value="Znf_C2H2_type"/>
</dbReference>
<dbReference type="Gene3D" id="3.30.160.60">
    <property type="entry name" value="Classic Zinc Finger"/>
    <property type="match status" value="5"/>
</dbReference>
<evidence type="ECO:0000256" key="7">
    <source>
        <dbReference type="PROSITE-ProRule" id="PRU00042"/>
    </source>
</evidence>
<evidence type="ECO:0000256" key="8">
    <source>
        <dbReference type="PROSITE-ProRule" id="PRU01263"/>
    </source>
</evidence>
<evidence type="ECO:0000256" key="3">
    <source>
        <dbReference type="ARBA" id="ARBA00022771"/>
    </source>
</evidence>
<reference evidence="11" key="1">
    <citation type="journal article" date="2023" name="Insect Mol. Biol.">
        <title>Genome sequencing provides insights into the evolution of gene families encoding plant cell wall-degrading enzymes in longhorned beetles.</title>
        <authorList>
            <person name="Shin N.R."/>
            <person name="Okamura Y."/>
            <person name="Kirsch R."/>
            <person name="Pauchet Y."/>
        </authorList>
    </citation>
    <scope>NUCLEOTIDE SEQUENCE</scope>
    <source>
        <strain evidence="11">MMC_N1</strain>
    </source>
</reference>
<dbReference type="InterPro" id="IPR036236">
    <property type="entry name" value="Znf_C2H2_sf"/>
</dbReference>
<feature type="binding site" evidence="8">
    <location>
        <position position="11"/>
    </location>
    <ligand>
        <name>Zn(2+)</name>
        <dbReference type="ChEBI" id="CHEBI:29105"/>
    </ligand>
</feature>
<feature type="binding site" evidence="8">
    <location>
        <position position="52"/>
    </location>
    <ligand>
        <name>Zn(2+)</name>
        <dbReference type="ChEBI" id="CHEBI:29105"/>
    </ligand>
</feature>
<keyword evidence="1 8" id="KW-0479">Metal-binding</keyword>
<evidence type="ECO:0000256" key="1">
    <source>
        <dbReference type="ARBA" id="ARBA00022723"/>
    </source>
</evidence>
<dbReference type="Proteomes" id="UP001162164">
    <property type="component" value="Unassembled WGS sequence"/>
</dbReference>
<evidence type="ECO:0000259" key="10">
    <source>
        <dbReference type="PROSITE" id="PS51915"/>
    </source>
</evidence>
<sequence length="462" mass="53063">MMNPTNNLYQCRLCLKRTNSKVSILAGDFPKMLEILTSIKAKENDGLPKYSCTKCAQEVKSALITKKRIIKAHKLLTENLRRKRAQQLEKQEVDLVEKKIIEALTENNMVKVIDTSLTQTKPALFGNLKNTPTFSVSQKPIEFISVDKPLCTTSNTEESNTIHIKKEPVDMMEASCDAENTNEDASLQNVIDKVMGQVKKKFTCETCSISFKDRISYQNHRSKHKKTLCHICNHLIRTDNFRKHVGLHTAEPATCHICGVTAKNMESLRGHIFYQHKSSAEQYVCEECGKNFRIKYKFELHKKKEHTGIRNFKCNTCGKAFFTNGNLTAHVNMTHKKLRPHICEFCGYGFSSSYALKTHKRQHTNEKPFKCEFCEEGFRQRVSLRSHLKSKHNIEEAKTSICKICDKGFATSYALSIHARLHMAEKCEVCSETYADKHYLNNHLRDAHNILIEDDIKPKLEN</sequence>
<dbReference type="Pfam" id="PF12874">
    <property type="entry name" value="zf-met"/>
    <property type="match status" value="1"/>
</dbReference>
<dbReference type="SUPFAM" id="SSF57716">
    <property type="entry name" value="Glucocorticoid receptor-like (DNA-binding domain)"/>
    <property type="match status" value="1"/>
</dbReference>
<dbReference type="PROSITE" id="PS51915">
    <property type="entry name" value="ZAD"/>
    <property type="match status" value="1"/>
</dbReference>
<dbReference type="PROSITE" id="PS00028">
    <property type="entry name" value="ZINC_FINGER_C2H2_1"/>
    <property type="match status" value="7"/>
</dbReference>
<protein>
    <submittedName>
        <fullName evidence="11">Uncharacterized protein</fullName>
    </submittedName>
</protein>
<dbReference type="Pfam" id="PF07776">
    <property type="entry name" value="zf-AD"/>
    <property type="match status" value="1"/>
</dbReference>
<comment type="similarity">
    <text evidence="6">Belongs to the snail C2H2-type zinc-finger protein family.</text>
</comment>
<evidence type="ECO:0000313" key="11">
    <source>
        <dbReference type="EMBL" id="KAJ8977264.1"/>
    </source>
</evidence>
<evidence type="ECO:0000256" key="4">
    <source>
        <dbReference type="ARBA" id="ARBA00022833"/>
    </source>
</evidence>
<dbReference type="InterPro" id="IPR012934">
    <property type="entry name" value="Znf_AD"/>
</dbReference>
<dbReference type="SMART" id="SM00355">
    <property type="entry name" value="ZnF_C2H2"/>
    <property type="match status" value="9"/>
</dbReference>
<dbReference type="PROSITE" id="PS50157">
    <property type="entry name" value="ZINC_FINGER_C2H2_2"/>
    <property type="match status" value="6"/>
</dbReference>
<keyword evidence="2" id="KW-0677">Repeat</keyword>
<comment type="caution">
    <text evidence="11">The sequence shown here is derived from an EMBL/GenBank/DDBJ whole genome shotgun (WGS) entry which is preliminary data.</text>
</comment>